<protein>
    <submittedName>
        <fullName evidence="3">Uncharacterized protein</fullName>
    </submittedName>
</protein>
<evidence type="ECO:0000313" key="3">
    <source>
        <dbReference type="EMBL" id="KAF8702406.1"/>
    </source>
</evidence>
<comment type="caution">
    <text evidence="3">The sequence shown here is derived from an EMBL/GenBank/DDBJ whole genome shotgun (WGS) entry which is preliminary data.</text>
</comment>
<dbReference type="InterPro" id="IPR053313">
    <property type="entry name" value="RGF"/>
</dbReference>
<keyword evidence="4" id="KW-1185">Reference proteome</keyword>
<feature type="chain" id="PRO_5032569396" evidence="2">
    <location>
        <begin position="24"/>
        <end position="128"/>
    </location>
</feature>
<proteinExistence type="predicted"/>
<dbReference type="PANTHER" id="PTHR34961:SF11">
    <property type="entry name" value="OS04G0554900 PROTEIN"/>
    <property type="match status" value="1"/>
</dbReference>
<feature type="region of interest" description="Disordered" evidence="1">
    <location>
        <begin position="28"/>
        <end position="57"/>
    </location>
</feature>
<accession>A0A835ENW5</accession>
<gene>
    <name evidence="3" type="ORF">HU200_032781</name>
</gene>
<keyword evidence="2" id="KW-0732">Signal</keyword>
<reference evidence="3" key="1">
    <citation type="submission" date="2020-07" db="EMBL/GenBank/DDBJ databases">
        <title>Genome sequence and genetic diversity analysis of an under-domesticated orphan crop, white fonio (Digitaria exilis).</title>
        <authorList>
            <person name="Bennetzen J.L."/>
            <person name="Chen S."/>
            <person name="Ma X."/>
            <person name="Wang X."/>
            <person name="Yssel A.E.J."/>
            <person name="Chaluvadi S.R."/>
            <person name="Johnson M."/>
            <person name="Gangashetty P."/>
            <person name="Hamidou F."/>
            <person name="Sanogo M.D."/>
            <person name="Zwaenepoel A."/>
            <person name="Wallace J."/>
            <person name="Van De Peer Y."/>
            <person name="Van Deynze A."/>
        </authorList>
    </citation>
    <scope>NUCLEOTIDE SEQUENCE</scope>
    <source>
        <tissue evidence="3">Leaves</tissue>
    </source>
</reference>
<organism evidence="3 4">
    <name type="scientific">Digitaria exilis</name>
    <dbReference type="NCBI Taxonomy" id="1010633"/>
    <lineage>
        <taxon>Eukaryota</taxon>
        <taxon>Viridiplantae</taxon>
        <taxon>Streptophyta</taxon>
        <taxon>Embryophyta</taxon>
        <taxon>Tracheophyta</taxon>
        <taxon>Spermatophyta</taxon>
        <taxon>Magnoliopsida</taxon>
        <taxon>Liliopsida</taxon>
        <taxon>Poales</taxon>
        <taxon>Poaceae</taxon>
        <taxon>PACMAD clade</taxon>
        <taxon>Panicoideae</taxon>
        <taxon>Panicodae</taxon>
        <taxon>Paniceae</taxon>
        <taxon>Anthephorinae</taxon>
        <taxon>Digitaria</taxon>
    </lineage>
</organism>
<dbReference type="PANTHER" id="PTHR34961">
    <property type="entry name" value="TRANSMEMBRANE PROTEIN"/>
    <property type="match status" value="1"/>
</dbReference>
<dbReference type="EMBL" id="JACEFO010001785">
    <property type="protein sequence ID" value="KAF8702406.1"/>
    <property type="molecule type" value="Genomic_DNA"/>
</dbReference>
<feature type="signal peptide" evidence="2">
    <location>
        <begin position="1"/>
        <end position="23"/>
    </location>
</feature>
<name>A0A835ENW5_9POAL</name>
<dbReference type="Proteomes" id="UP000636709">
    <property type="component" value="Unassembled WGS sequence"/>
</dbReference>
<evidence type="ECO:0000313" key="4">
    <source>
        <dbReference type="Proteomes" id="UP000636709"/>
    </source>
</evidence>
<evidence type="ECO:0000256" key="2">
    <source>
        <dbReference type="SAM" id="SignalP"/>
    </source>
</evidence>
<sequence>MKHTTAILLVLSVVLFAADSCEARGLGVHGENRGSSKSHLQGKDVPTTSLNAHGWGTEARSTVHADIDYDMAQANEKAEEGASMAPSTAAATVGATPAVRVSQRLFQREDTGFHLDYAGPRTHTPSHN</sequence>
<dbReference type="OrthoDB" id="689613at2759"/>
<dbReference type="AlphaFoldDB" id="A0A835ENW5"/>
<evidence type="ECO:0000256" key="1">
    <source>
        <dbReference type="SAM" id="MobiDB-lite"/>
    </source>
</evidence>